<dbReference type="AlphaFoldDB" id="A0A1V6Q957"/>
<feature type="transmembrane region" description="Helical" evidence="1">
    <location>
        <begin position="36"/>
        <end position="59"/>
    </location>
</feature>
<accession>A0A1V6Q957</accession>
<reference evidence="3" key="1">
    <citation type="journal article" date="2017" name="Nat. Microbiol.">
        <title>Global analysis of biosynthetic gene clusters reveals vast potential of secondary metabolite production in Penicillium species.</title>
        <authorList>
            <person name="Nielsen J.C."/>
            <person name="Grijseels S."/>
            <person name="Prigent S."/>
            <person name="Ji B."/>
            <person name="Dainat J."/>
            <person name="Nielsen K.F."/>
            <person name="Frisvad J.C."/>
            <person name="Workman M."/>
            <person name="Nielsen J."/>
        </authorList>
    </citation>
    <scope>NUCLEOTIDE SEQUENCE [LARGE SCALE GENOMIC DNA]</scope>
    <source>
        <strain evidence="3">IBT 31811</strain>
    </source>
</reference>
<name>A0A1V6Q957_9EURO</name>
<keyword evidence="1" id="KW-0472">Membrane</keyword>
<proteinExistence type="predicted"/>
<evidence type="ECO:0000256" key="1">
    <source>
        <dbReference type="SAM" id="Phobius"/>
    </source>
</evidence>
<keyword evidence="3" id="KW-1185">Reference proteome</keyword>
<sequence length="133" mass="15083">MAIFPAYDYGVLFPFLTSFASLWTDKYYQSISVSEVHFVALVIGYTLTAQVGAHFTDWLRKHLKRKRGHTAPEHGILLMIPGAMQESYKEYVAFANAASQFLRSILGFASIYSHQLCMIVLDIDEATALWRSL</sequence>
<evidence type="ECO:0000313" key="3">
    <source>
        <dbReference type="Proteomes" id="UP000191672"/>
    </source>
</evidence>
<protein>
    <submittedName>
        <fullName evidence="2">Uncharacterized protein</fullName>
    </submittedName>
</protein>
<evidence type="ECO:0000313" key="2">
    <source>
        <dbReference type="EMBL" id="OQD85771.1"/>
    </source>
</evidence>
<dbReference type="Proteomes" id="UP000191672">
    <property type="component" value="Unassembled WGS sequence"/>
</dbReference>
<keyword evidence="1" id="KW-0812">Transmembrane</keyword>
<comment type="caution">
    <text evidence="2">The sequence shown here is derived from an EMBL/GenBank/DDBJ whole genome shotgun (WGS) entry which is preliminary data.</text>
</comment>
<feature type="transmembrane region" description="Helical" evidence="1">
    <location>
        <begin position="7"/>
        <end position="24"/>
    </location>
</feature>
<dbReference type="EMBL" id="MDYN01000009">
    <property type="protein sequence ID" value="OQD85771.1"/>
    <property type="molecule type" value="Genomic_DNA"/>
</dbReference>
<gene>
    <name evidence="2" type="ORF">PENANT_c009G07830</name>
</gene>
<organism evidence="2 3">
    <name type="scientific">Penicillium antarcticum</name>
    <dbReference type="NCBI Taxonomy" id="416450"/>
    <lineage>
        <taxon>Eukaryota</taxon>
        <taxon>Fungi</taxon>
        <taxon>Dikarya</taxon>
        <taxon>Ascomycota</taxon>
        <taxon>Pezizomycotina</taxon>
        <taxon>Eurotiomycetes</taxon>
        <taxon>Eurotiomycetidae</taxon>
        <taxon>Eurotiales</taxon>
        <taxon>Aspergillaceae</taxon>
        <taxon>Penicillium</taxon>
    </lineage>
</organism>
<dbReference type="STRING" id="416450.A0A1V6Q957"/>
<keyword evidence="1" id="KW-1133">Transmembrane helix</keyword>